<name>A0AAN9QMU0_CANGL</name>
<feature type="region of interest" description="Disordered" evidence="2">
    <location>
        <begin position="173"/>
        <end position="217"/>
    </location>
</feature>
<protein>
    <submittedName>
        <fullName evidence="3">Uncharacterized protein</fullName>
    </submittedName>
</protein>
<dbReference type="Proteomes" id="UP001367508">
    <property type="component" value="Unassembled WGS sequence"/>
</dbReference>
<dbReference type="AlphaFoldDB" id="A0AAN9QMU0"/>
<keyword evidence="4" id="KW-1185">Reference proteome</keyword>
<keyword evidence="1" id="KW-0175">Coiled coil</keyword>
<gene>
    <name evidence="3" type="ORF">VNO77_17564</name>
</gene>
<sequence length="226" mass="25144">MGTCCGQRTENKQITAVTVKQNHTWSGKKMIGHDGLNTLECLRGRLLAERHASRVAKEEAQSMGKKFVELEKKLREEIKLRDKAERKLQLLKKKLESFNMSEKCENCCGSSSCCTASRHSESNETKFHTVNPGLLENVAHNHNVAEEYVLIQTQNSAFTTKDCGCQLNDAPTQSSENLKNAENRLSRSSSKSLAKSYGTQGSDDCSSNPSSTHAFPENICIHPNPR</sequence>
<dbReference type="PANTHER" id="PTHR33701">
    <property type="entry name" value="TRANSMEMBRANE PROTEIN"/>
    <property type="match status" value="1"/>
</dbReference>
<evidence type="ECO:0000256" key="1">
    <source>
        <dbReference type="SAM" id="Coils"/>
    </source>
</evidence>
<evidence type="ECO:0000256" key="2">
    <source>
        <dbReference type="SAM" id="MobiDB-lite"/>
    </source>
</evidence>
<organism evidence="3 4">
    <name type="scientific">Canavalia gladiata</name>
    <name type="common">Sword bean</name>
    <name type="synonym">Dolichos gladiatus</name>
    <dbReference type="NCBI Taxonomy" id="3824"/>
    <lineage>
        <taxon>Eukaryota</taxon>
        <taxon>Viridiplantae</taxon>
        <taxon>Streptophyta</taxon>
        <taxon>Embryophyta</taxon>
        <taxon>Tracheophyta</taxon>
        <taxon>Spermatophyta</taxon>
        <taxon>Magnoliopsida</taxon>
        <taxon>eudicotyledons</taxon>
        <taxon>Gunneridae</taxon>
        <taxon>Pentapetalae</taxon>
        <taxon>rosids</taxon>
        <taxon>fabids</taxon>
        <taxon>Fabales</taxon>
        <taxon>Fabaceae</taxon>
        <taxon>Papilionoideae</taxon>
        <taxon>50 kb inversion clade</taxon>
        <taxon>NPAAA clade</taxon>
        <taxon>indigoferoid/millettioid clade</taxon>
        <taxon>Phaseoleae</taxon>
        <taxon>Canavalia</taxon>
    </lineage>
</organism>
<proteinExistence type="predicted"/>
<evidence type="ECO:0000313" key="3">
    <source>
        <dbReference type="EMBL" id="KAK7337008.1"/>
    </source>
</evidence>
<feature type="coiled-coil region" evidence="1">
    <location>
        <begin position="67"/>
        <end position="101"/>
    </location>
</feature>
<accession>A0AAN9QMU0</accession>
<comment type="caution">
    <text evidence="3">The sequence shown here is derived from an EMBL/GenBank/DDBJ whole genome shotgun (WGS) entry which is preliminary data.</text>
</comment>
<reference evidence="3 4" key="1">
    <citation type="submission" date="2024-01" db="EMBL/GenBank/DDBJ databases">
        <title>The genomes of 5 underutilized Papilionoideae crops provide insights into root nodulation and disease resistanc.</title>
        <authorList>
            <person name="Jiang F."/>
        </authorList>
    </citation>
    <scope>NUCLEOTIDE SEQUENCE [LARGE SCALE GENOMIC DNA]</scope>
    <source>
        <strain evidence="3">LVBAO_FW01</strain>
        <tissue evidence="3">Leaves</tissue>
    </source>
</reference>
<dbReference type="PANTHER" id="PTHR33701:SF2">
    <property type="entry name" value="TRANSMEMBRANE PROTEIN"/>
    <property type="match status" value="1"/>
</dbReference>
<feature type="compositionally biased region" description="Polar residues" evidence="2">
    <location>
        <begin position="197"/>
        <end position="213"/>
    </location>
</feature>
<evidence type="ECO:0000313" key="4">
    <source>
        <dbReference type="Proteomes" id="UP001367508"/>
    </source>
</evidence>
<dbReference type="EMBL" id="JAYMYQ010000004">
    <property type="protein sequence ID" value="KAK7337008.1"/>
    <property type="molecule type" value="Genomic_DNA"/>
</dbReference>
<feature type="compositionally biased region" description="Low complexity" evidence="2">
    <location>
        <begin position="186"/>
        <end position="196"/>
    </location>
</feature>